<dbReference type="AlphaFoldDB" id="A0AAI8QCK4"/>
<dbReference type="Pfam" id="PF01872">
    <property type="entry name" value="RibD_C"/>
    <property type="match status" value="1"/>
</dbReference>
<proteinExistence type="predicted"/>
<protein>
    <submittedName>
        <fullName evidence="2">RibD C-terminal domain</fullName>
    </submittedName>
</protein>
<evidence type="ECO:0000313" key="3">
    <source>
        <dbReference type="Proteomes" id="UP000007886"/>
    </source>
</evidence>
<accession>A0AAI8QCK4</accession>
<evidence type="ECO:0000259" key="1">
    <source>
        <dbReference type="Pfam" id="PF01872"/>
    </source>
</evidence>
<feature type="domain" description="Bacterial bifunctional deaminase-reductase C-terminal" evidence="1">
    <location>
        <begin position="35"/>
        <end position="199"/>
    </location>
</feature>
<dbReference type="GO" id="GO:0008703">
    <property type="term" value="F:5-amino-6-(5-phosphoribosylamino)uracil reductase activity"/>
    <property type="evidence" value="ECO:0007669"/>
    <property type="project" value="InterPro"/>
</dbReference>
<dbReference type="InterPro" id="IPR050765">
    <property type="entry name" value="Riboflavin_Biosynth_HTPR"/>
</dbReference>
<organism evidence="2 3">
    <name type="scientific">Bradyrhizobium cosmicum</name>
    <dbReference type="NCBI Taxonomy" id="1404864"/>
    <lineage>
        <taxon>Bacteria</taxon>
        <taxon>Pseudomonadati</taxon>
        <taxon>Pseudomonadota</taxon>
        <taxon>Alphaproteobacteria</taxon>
        <taxon>Hyphomicrobiales</taxon>
        <taxon>Nitrobacteraceae</taxon>
        <taxon>Bradyrhizobium</taxon>
    </lineage>
</organism>
<dbReference type="Gene3D" id="3.40.430.10">
    <property type="entry name" value="Dihydrofolate Reductase, subunit A"/>
    <property type="match status" value="1"/>
</dbReference>
<name>A0AAI8QCK4_9BRAD</name>
<sequence>MTFAAKFRMWSSINSHATFMVATLNTSSKRTTGHVFIAASVDGYIARPDGDIDWLSKYAASGEDTGYDAFMNTVDGLMMGRATFEKVLSFDSWPFKKPVVVLSRTLSQADLRADLGGKVRISSLAPLPLMQALASEGWRRAYVDGGRLIQSFINENLISDIVLTRIPVLLGDGIPLFGPLAADLPLRHVETTTFASGMVQSRYELG</sequence>
<keyword evidence="3" id="KW-1185">Reference proteome</keyword>
<dbReference type="PANTHER" id="PTHR38011:SF11">
    <property type="entry name" value="2,5-DIAMINO-6-RIBOSYLAMINO-4(3H)-PYRIMIDINONE 5'-PHOSPHATE REDUCTASE"/>
    <property type="match status" value="1"/>
</dbReference>
<reference evidence="2 3" key="1">
    <citation type="journal article" date="2012" name="Microbes Environ.">
        <title>Complete genome sequence of Bradyrhizobium sp. S23321: insights into symbiosis evolution in soil oligotrophs.</title>
        <authorList>
            <person name="Okubo T."/>
            <person name="Tsukui T."/>
            <person name="Maita H."/>
            <person name="Okamoto S."/>
            <person name="Oshima K."/>
            <person name="Fujisawa T."/>
            <person name="Saito A."/>
            <person name="Futamata H."/>
            <person name="Hattori R."/>
            <person name="Shimomura Y."/>
            <person name="Haruta S."/>
            <person name="Morimoto S."/>
            <person name="Wang Y."/>
            <person name="Sakai Y."/>
            <person name="Hattori M."/>
            <person name="Aizawa S."/>
            <person name="Nagashima K.V.P."/>
            <person name="Masuda S."/>
            <person name="Hattori T."/>
            <person name="Yamashita A."/>
            <person name="Bao Z."/>
            <person name="Hayatsu M."/>
            <person name="Kajiya-Kanegae H."/>
            <person name="Yoshinaga I."/>
            <person name="Sakamoto K."/>
            <person name="Toyota K."/>
            <person name="Nakao M."/>
            <person name="Kohara M."/>
            <person name="Anda M."/>
            <person name="Niwa R."/>
            <person name="Jung-Hwan P."/>
            <person name="Sameshima-Saito R."/>
            <person name="Tokuda S."/>
            <person name="Yamamoto S."/>
            <person name="Yamamoto S."/>
            <person name="Yokoyama T."/>
            <person name="Akutsu T."/>
            <person name="Nakamura Y."/>
            <person name="Nakahira-Yanaka Y."/>
            <person name="Takada Hoshino Y."/>
            <person name="Hirakawa H."/>
            <person name="Mitsui H."/>
            <person name="Terasawa K."/>
            <person name="Itakura M."/>
            <person name="Sato S."/>
            <person name="Ikeda-Ohtsubo W."/>
            <person name="Sakakura N."/>
            <person name="Kaminuma E."/>
            <person name="Minamisawa K."/>
        </authorList>
    </citation>
    <scope>NUCLEOTIDE SEQUENCE [LARGE SCALE GENOMIC DNA]</scope>
    <source>
        <strain evidence="2 3">S23321</strain>
    </source>
</reference>
<gene>
    <name evidence="2" type="ORF">S23_42420</name>
</gene>
<dbReference type="InterPro" id="IPR024072">
    <property type="entry name" value="DHFR-like_dom_sf"/>
</dbReference>
<dbReference type="GO" id="GO:0009231">
    <property type="term" value="P:riboflavin biosynthetic process"/>
    <property type="evidence" value="ECO:0007669"/>
    <property type="project" value="InterPro"/>
</dbReference>
<dbReference type="Proteomes" id="UP000007886">
    <property type="component" value="Chromosome"/>
</dbReference>
<dbReference type="InterPro" id="IPR002734">
    <property type="entry name" value="RibDG_C"/>
</dbReference>
<evidence type="ECO:0000313" key="2">
    <source>
        <dbReference type="EMBL" id="BAL77437.1"/>
    </source>
</evidence>
<dbReference type="EMBL" id="AP012279">
    <property type="protein sequence ID" value="BAL77437.1"/>
    <property type="molecule type" value="Genomic_DNA"/>
</dbReference>
<dbReference type="SUPFAM" id="SSF53597">
    <property type="entry name" value="Dihydrofolate reductase-like"/>
    <property type="match status" value="1"/>
</dbReference>
<dbReference type="PANTHER" id="PTHR38011">
    <property type="entry name" value="DIHYDROFOLATE REDUCTASE FAMILY PROTEIN (AFU_ORTHOLOGUE AFUA_8G06820)"/>
    <property type="match status" value="1"/>
</dbReference>
<dbReference type="KEGG" id="brs:S23_42420"/>